<dbReference type="InterPro" id="IPR052560">
    <property type="entry name" value="RdDP_mobile_element"/>
</dbReference>
<name>A0AAE1L2I9_PETCI</name>
<organism evidence="1 2">
    <name type="scientific">Petrolisthes cinctipes</name>
    <name type="common">Flat porcelain crab</name>
    <dbReference type="NCBI Taxonomy" id="88211"/>
    <lineage>
        <taxon>Eukaryota</taxon>
        <taxon>Metazoa</taxon>
        <taxon>Ecdysozoa</taxon>
        <taxon>Arthropoda</taxon>
        <taxon>Crustacea</taxon>
        <taxon>Multicrustacea</taxon>
        <taxon>Malacostraca</taxon>
        <taxon>Eumalacostraca</taxon>
        <taxon>Eucarida</taxon>
        <taxon>Decapoda</taxon>
        <taxon>Pleocyemata</taxon>
        <taxon>Anomura</taxon>
        <taxon>Galatheoidea</taxon>
        <taxon>Porcellanidae</taxon>
        <taxon>Petrolisthes</taxon>
    </lineage>
</organism>
<evidence type="ECO:0008006" key="3">
    <source>
        <dbReference type="Google" id="ProtNLM"/>
    </source>
</evidence>
<dbReference type="GO" id="GO:0071897">
    <property type="term" value="P:DNA biosynthetic process"/>
    <property type="evidence" value="ECO:0007669"/>
    <property type="project" value="UniProtKB-ARBA"/>
</dbReference>
<dbReference type="InterPro" id="IPR043502">
    <property type="entry name" value="DNA/RNA_pol_sf"/>
</dbReference>
<dbReference type="EMBL" id="JAWQEG010000216">
    <property type="protein sequence ID" value="KAK3893288.1"/>
    <property type="molecule type" value="Genomic_DNA"/>
</dbReference>
<gene>
    <name evidence="1" type="ORF">Pcinc_002844</name>
</gene>
<reference evidence="1" key="1">
    <citation type="submission" date="2023-10" db="EMBL/GenBank/DDBJ databases">
        <title>Genome assemblies of two species of porcelain crab, Petrolisthes cinctipes and Petrolisthes manimaculis (Anomura: Porcellanidae).</title>
        <authorList>
            <person name="Angst P."/>
        </authorList>
    </citation>
    <scope>NUCLEOTIDE SEQUENCE</scope>
    <source>
        <strain evidence="1">PB745_01</strain>
        <tissue evidence="1">Gill</tissue>
    </source>
</reference>
<dbReference type="PANTHER" id="PTHR36688">
    <property type="entry name" value="ENDO/EXONUCLEASE/PHOSPHATASE DOMAIN-CONTAINING PROTEIN"/>
    <property type="match status" value="1"/>
</dbReference>
<accession>A0AAE1L2I9</accession>
<dbReference type="SUPFAM" id="SSF56672">
    <property type="entry name" value="DNA/RNA polymerases"/>
    <property type="match status" value="1"/>
</dbReference>
<dbReference type="AlphaFoldDB" id="A0AAE1L2I9"/>
<dbReference type="PANTHER" id="PTHR36688:SF1">
    <property type="entry name" value="ENDONUCLEASE_EXONUCLEASE_PHOSPHATASE DOMAIN-CONTAINING PROTEIN"/>
    <property type="match status" value="1"/>
</dbReference>
<evidence type="ECO:0000313" key="1">
    <source>
        <dbReference type="EMBL" id="KAK3893288.1"/>
    </source>
</evidence>
<comment type="caution">
    <text evidence="1">The sequence shown here is derived from an EMBL/GenBank/DDBJ whole genome shotgun (WGS) entry which is preliminary data.</text>
</comment>
<evidence type="ECO:0000313" key="2">
    <source>
        <dbReference type="Proteomes" id="UP001286313"/>
    </source>
</evidence>
<proteinExistence type="predicted"/>
<keyword evidence="2" id="KW-1185">Reference proteome</keyword>
<sequence length="191" mass="21977">MTHNSKKAWATIMKLNTDKNTQTRVAAVTPNEVENQALLNGKPLHKERGCLKKMKHEMDNILQDSDEQFELFTIEKLQEALKHLKQGKAVGLDGITTEVIQHFGTRARSWVLALFNNCATTFCIPKIWGRARVVALLKPGKDPKIRKSYRPIFLLCILYKLYERMIMVRMFSTVEEQQSRDQAGFRPGRSC</sequence>
<protein>
    <recommendedName>
        <fullName evidence="3">Reverse transcriptase domain-containing protein</fullName>
    </recommendedName>
</protein>
<dbReference type="Proteomes" id="UP001286313">
    <property type="component" value="Unassembled WGS sequence"/>
</dbReference>